<dbReference type="Proteomes" id="UP001178277">
    <property type="component" value="Unassembled WGS sequence"/>
</dbReference>
<evidence type="ECO:0000259" key="6">
    <source>
        <dbReference type="PROSITE" id="PS51006"/>
    </source>
</evidence>
<comment type="pathway">
    <text evidence="4">Amine and polyamine biosynthesis; spermidine biosynthesis; spermidine from putrescine: step 1/1.</text>
</comment>
<dbReference type="RefSeq" id="WP_305161535.1">
    <property type="nucleotide sequence ID" value="NZ_JAUUTP010000022.1"/>
</dbReference>
<feature type="binding site" evidence="4">
    <location>
        <position position="136"/>
    </location>
    <ligand>
        <name>S-methyl-5'-thioadenosine</name>
        <dbReference type="ChEBI" id="CHEBI:17509"/>
    </ligand>
</feature>
<dbReference type="GO" id="GO:0010487">
    <property type="term" value="F:thermospermine synthase activity"/>
    <property type="evidence" value="ECO:0007669"/>
    <property type="project" value="UniProtKB-ARBA"/>
</dbReference>
<dbReference type="CDD" id="cd02440">
    <property type="entry name" value="AdoMet_MTases"/>
    <property type="match status" value="1"/>
</dbReference>
<comment type="catalytic activity">
    <reaction evidence="4">
        <text>S-adenosyl 3-(methylsulfanyl)propylamine + putrescine = S-methyl-5'-thioadenosine + spermidine + H(+)</text>
        <dbReference type="Rhea" id="RHEA:12721"/>
        <dbReference type="ChEBI" id="CHEBI:15378"/>
        <dbReference type="ChEBI" id="CHEBI:17509"/>
        <dbReference type="ChEBI" id="CHEBI:57443"/>
        <dbReference type="ChEBI" id="CHEBI:57834"/>
        <dbReference type="ChEBI" id="CHEBI:326268"/>
        <dbReference type="EC" id="2.5.1.16"/>
    </reaction>
</comment>
<dbReference type="SUPFAM" id="SSF53335">
    <property type="entry name" value="S-adenosyl-L-methionine-dependent methyltransferases"/>
    <property type="match status" value="1"/>
</dbReference>
<organism evidence="7 8">
    <name type="scientific">Peribacillus simplex</name>
    <dbReference type="NCBI Taxonomy" id="1478"/>
    <lineage>
        <taxon>Bacteria</taxon>
        <taxon>Bacillati</taxon>
        <taxon>Bacillota</taxon>
        <taxon>Bacilli</taxon>
        <taxon>Bacillales</taxon>
        <taxon>Bacillaceae</taxon>
        <taxon>Peribacillus</taxon>
    </lineage>
</organism>
<keyword evidence="4" id="KW-0963">Cytoplasm</keyword>
<dbReference type="AlphaFoldDB" id="A0AA90P9M7"/>
<dbReference type="PROSITE" id="PS51006">
    <property type="entry name" value="PABS_2"/>
    <property type="match status" value="1"/>
</dbReference>
<dbReference type="HAMAP" id="MF_00198">
    <property type="entry name" value="Spermidine_synth"/>
    <property type="match status" value="1"/>
</dbReference>
<dbReference type="InterPro" id="IPR030373">
    <property type="entry name" value="PABS_CS"/>
</dbReference>
<dbReference type="InterPro" id="IPR030374">
    <property type="entry name" value="PABS"/>
</dbReference>
<dbReference type="Pfam" id="PF01564">
    <property type="entry name" value="Spermine_synth"/>
    <property type="match status" value="1"/>
</dbReference>
<dbReference type="PANTHER" id="PTHR43317:SF1">
    <property type="entry name" value="THERMOSPERMINE SYNTHASE ACAULIS5"/>
    <property type="match status" value="1"/>
</dbReference>
<evidence type="ECO:0000256" key="3">
    <source>
        <dbReference type="ARBA" id="ARBA00023115"/>
    </source>
</evidence>
<feature type="domain" description="PABS" evidence="6">
    <location>
        <begin position="14"/>
        <end position="271"/>
    </location>
</feature>
<comment type="similarity">
    <text evidence="1 4">Belongs to the spermidine/spermine synthase family.</text>
</comment>
<name>A0AA90P9M7_9BACI</name>
<comment type="function">
    <text evidence="4">Catalyzes the irreversible transfer of a propylamine group from the amino donor S-adenosylmethioninamine (decarboxy-AdoMet) to putrescine (1,4-diaminobutane) to yield spermidine.</text>
</comment>
<sequence length="327" mass="37692">MIDLSPFGWILMGAGLVLLVEIVGLLYWRYWGRGSIREYISEEEEPDGEYHIVKRFKTPTQRIALIEHNGDMLIYANGCEMFATTDDENMYAEALIHLPLAAASKREHVLIIGGGGGITAKEVLKYSELKEITVVDIDSIMFDFGKKLEPLVNFNEGSLNHPKVKMVIEDGRTFIEENPLKWDAIFIDIPEPSKDFPELSRLFSLEFFRLLKERLEPGGVINVSCPSLLWVPKYLWSIQATLKAAGFHVSPYHFDVISDYEEDFGYCMATNHPLRPEEIAIQVPTRFLSKERVQDMFHFPFNYRKYRSNNKIQMDNNLVLTEIMDID</sequence>
<keyword evidence="4" id="KW-0812">Transmembrane</keyword>
<keyword evidence="4" id="KW-1133">Transmembrane helix</keyword>
<proteinExistence type="inferred from homology"/>
<protein>
    <recommendedName>
        <fullName evidence="4">Polyamine aminopropyltransferase</fullName>
    </recommendedName>
    <alternativeName>
        <fullName evidence="4">Putrescine aminopropyltransferase</fullName>
        <shortName evidence="4">PAPT</shortName>
    </alternativeName>
    <alternativeName>
        <fullName evidence="4">Spermidine synthase</fullName>
        <shortName evidence="4">SPDS</shortName>
        <shortName evidence="4">SPDSY</shortName>
        <ecNumber evidence="4">2.5.1.16</ecNumber>
    </alternativeName>
</protein>
<gene>
    <name evidence="4" type="primary">speE</name>
    <name evidence="7" type="ORF">Q8G35_18780</name>
</gene>
<keyword evidence="3 4" id="KW-0620">Polyamine biosynthesis</keyword>
<feature type="transmembrane region" description="Helical" evidence="4">
    <location>
        <begin position="6"/>
        <end position="28"/>
    </location>
</feature>
<dbReference type="GO" id="GO:0008295">
    <property type="term" value="P:spermidine biosynthetic process"/>
    <property type="evidence" value="ECO:0007669"/>
    <property type="project" value="UniProtKB-UniRule"/>
</dbReference>
<dbReference type="GO" id="GO:0005886">
    <property type="term" value="C:plasma membrane"/>
    <property type="evidence" value="ECO:0007669"/>
    <property type="project" value="UniProtKB-SubCell"/>
</dbReference>
<evidence type="ECO:0000256" key="5">
    <source>
        <dbReference type="PROSITE-ProRule" id="PRU00354"/>
    </source>
</evidence>
<comment type="subunit">
    <text evidence="4">Homodimer or homotetramer.</text>
</comment>
<dbReference type="PROSITE" id="PS01330">
    <property type="entry name" value="PABS_1"/>
    <property type="match status" value="1"/>
</dbReference>
<comment type="subcellular location">
    <subcellularLocation>
        <location evidence="4">Cell membrane</location>
        <topology evidence="4">Single-pass membrane protein</topology>
    </subcellularLocation>
</comment>
<dbReference type="InterPro" id="IPR001045">
    <property type="entry name" value="Spermi_synthase"/>
</dbReference>
<evidence type="ECO:0000256" key="1">
    <source>
        <dbReference type="ARBA" id="ARBA00007867"/>
    </source>
</evidence>
<reference evidence="7" key="1">
    <citation type="submission" date="2023-07" db="EMBL/GenBank/DDBJ databases">
        <title>Murine gut Bacillus species.</title>
        <authorList>
            <person name="Gutman E."/>
            <person name="Hashuel R."/>
            <person name="Litvak Y."/>
        </authorList>
    </citation>
    <scope>NUCLEOTIDE SEQUENCE</scope>
    <source>
        <strain evidence="7">RU283</strain>
    </source>
</reference>
<dbReference type="PANTHER" id="PTHR43317">
    <property type="entry name" value="THERMOSPERMINE SYNTHASE ACAULIS5"/>
    <property type="match status" value="1"/>
</dbReference>
<evidence type="ECO:0000256" key="2">
    <source>
        <dbReference type="ARBA" id="ARBA00022679"/>
    </source>
</evidence>
<dbReference type="EC" id="2.5.1.16" evidence="4"/>
<comment type="caution">
    <text evidence="7">The sequence shown here is derived from an EMBL/GenBank/DDBJ whole genome shotgun (WGS) entry which is preliminary data.</text>
</comment>
<keyword evidence="2 4" id="KW-0808">Transferase</keyword>
<evidence type="ECO:0000256" key="4">
    <source>
        <dbReference type="HAMAP-Rule" id="MF_00198"/>
    </source>
</evidence>
<evidence type="ECO:0000313" key="8">
    <source>
        <dbReference type="Proteomes" id="UP001178277"/>
    </source>
</evidence>
<dbReference type="EMBL" id="JAUUTP010000022">
    <property type="protein sequence ID" value="MDP1420372.1"/>
    <property type="molecule type" value="Genomic_DNA"/>
</dbReference>
<feature type="binding site" evidence="4">
    <location>
        <begin position="170"/>
        <end position="171"/>
    </location>
    <ligand>
        <name>S-methyl-5'-thioadenosine</name>
        <dbReference type="ChEBI" id="CHEBI:17509"/>
    </ligand>
</feature>
<comment type="caution">
    <text evidence="4">Lacks conserved residue(s) required for the propagation of feature annotation.</text>
</comment>
<keyword evidence="4" id="KW-0745">Spermidine biosynthesis</keyword>
<dbReference type="GO" id="GO:0004766">
    <property type="term" value="F:spermidine synthase activity"/>
    <property type="evidence" value="ECO:0007669"/>
    <property type="project" value="UniProtKB-UniRule"/>
</dbReference>
<feature type="binding site" evidence="4">
    <location>
        <position position="61"/>
    </location>
    <ligand>
        <name>S-methyl-5'-thioadenosine</name>
        <dbReference type="ChEBI" id="CHEBI:17509"/>
    </ligand>
</feature>
<accession>A0AA90P9M7</accession>
<dbReference type="InterPro" id="IPR029063">
    <property type="entry name" value="SAM-dependent_MTases_sf"/>
</dbReference>
<dbReference type="Gene3D" id="3.40.50.150">
    <property type="entry name" value="Vaccinia Virus protein VP39"/>
    <property type="match status" value="1"/>
</dbReference>
<evidence type="ECO:0000313" key="7">
    <source>
        <dbReference type="EMBL" id="MDP1420372.1"/>
    </source>
</evidence>
<feature type="active site" description="Proton acceptor" evidence="4 5">
    <location>
        <position position="188"/>
    </location>
</feature>
<keyword evidence="4" id="KW-0472">Membrane</keyword>